<dbReference type="PANTHER" id="PTHR42930:SF3">
    <property type="entry name" value="PHOSPHATE-SPECIFIC TRANSPORT SYSTEM ACCESSORY PROTEIN PHOU"/>
    <property type="match status" value="1"/>
</dbReference>
<dbReference type="PANTHER" id="PTHR42930">
    <property type="entry name" value="PHOSPHATE-SPECIFIC TRANSPORT SYSTEM ACCESSORY PROTEIN PHOU"/>
    <property type="match status" value="1"/>
</dbReference>
<dbReference type="Pfam" id="PF01895">
    <property type="entry name" value="PhoU"/>
    <property type="match status" value="2"/>
</dbReference>
<dbReference type="NCBIfam" id="TIGR02135">
    <property type="entry name" value="phoU_full"/>
    <property type="match status" value="1"/>
</dbReference>
<dbReference type="GO" id="GO:0045936">
    <property type="term" value="P:negative regulation of phosphate metabolic process"/>
    <property type="evidence" value="ECO:0007669"/>
    <property type="project" value="InterPro"/>
</dbReference>
<dbReference type="InterPro" id="IPR028366">
    <property type="entry name" value="PhoU"/>
</dbReference>
<dbReference type="EMBL" id="AM285304">
    <property type="protein sequence ID" value="CAK98634.1"/>
    <property type="molecule type" value="Genomic_DNA"/>
</dbReference>
<organism evidence="1">
    <name type="scientific">Spiroplasma citri</name>
    <dbReference type="NCBI Taxonomy" id="2133"/>
    <lineage>
        <taxon>Bacteria</taxon>
        <taxon>Bacillati</taxon>
        <taxon>Mycoplasmatota</taxon>
        <taxon>Mollicutes</taxon>
        <taxon>Entomoplasmatales</taxon>
        <taxon>Spiroplasmataceae</taxon>
        <taxon>Spiroplasma</taxon>
    </lineage>
</organism>
<dbReference type="RefSeq" id="WP_239498837.1">
    <property type="nucleotide sequence ID" value="NZ_CP046368.1"/>
</dbReference>
<name>Q14PE5_SPICI</name>
<gene>
    <name evidence="1" type="primary">phoU</name>
    <name evidence="1" type="ORF">SPICI03_169</name>
</gene>
<reference evidence="1" key="1">
    <citation type="journal article" date="2010" name="Appl. Environ. Microbiol.">
        <title>Partial chromosome sequence of Spiroplasma citri reveals extensive viral invasion and important gene decay.</title>
        <authorList>
            <person name="Carle P."/>
            <person name="Saillard C."/>
            <person name="Carrere N."/>
            <person name="Carrere S."/>
            <person name="Duret S."/>
            <person name="Eveillard S."/>
            <person name="Gaurivaud P."/>
            <person name="Gourgues G."/>
            <person name="Gouzy J."/>
            <person name="Salar P."/>
            <person name="Verdin E."/>
            <person name="Breton M."/>
            <person name="Blanchard A."/>
            <person name="Laigret F."/>
            <person name="Bove J.M."/>
            <person name="Renaudin J."/>
            <person name="Foissac X."/>
        </authorList>
    </citation>
    <scope>NUCLEOTIDE SEQUENCE</scope>
    <source>
        <strain evidence="1">GII3-3X</strain>
    </source>
</reference>
<sequence>MKGWWQNMSIKIENDLAQTKQMIIDIIAMTKNQYDDMVKCLETNDTELGQSVISADETINKMQEAFIEVSLWKIAKQQMVAKDLRRIVGFILIVKEVERIADYAKSICRYYIKYKPSTKLINFLKKLVAKVIEMLTEVSNIFEEERIESAYNILKYDTELDKIYKVENDALIEKIREAKSKEEIKVITLTMQQLRSIERAGTHIINIAETLIYIIEGKIYDFELPI</sequence>
<dbReference type="SUPFAM" id="SSF109755">
    <property type="entry name" value="PhoU-like"/>
    <property type="match status" value="1"/>
</dbReference>
<accession>Q14PE5</accession>
<proteinExistence type="predicted"/>
<dbReference type="Gene3D" id="1.20.58.220">
    <property type="entry name" value="Phosphate transport system protein phou homolog 2, domain 2"/>
    <property type="match status" value="1"/>
</dbReference>
<dbReference type="InterPro" id="IPR038078">
    <property type="entry name" value="PhoU-like_sf"/>
</dbReference>
<dbReference type="AlphaFoldDB" id="Q14PE5"/>
<evidence type="ECO:0000313" key="1">
    <source>
        <dbReference type="EMBL" id="CAK98634.1"/>
    </source>
</evidence>
<dbReference type="GO" id="GO:0030643">
    <property type="term" value="P:intracellular phosphate ion homeostasis"/>
    <property type="evidence" value="ECO:0007669"/>
    <property type="project" value="InterPro"/>
</dbReference>
<protein>
    <submittedName>
        <fullName evidence="1">Putative phosphate uptake transcriptional regulator transcription regulator protein</fullName>
    </submittedName>
</protein>
<dbReference type="InterPro" id="IPR026022">
    <property type="entry name" value="PhoU_dom"/>
</dbReference>